<dbReference type="Proteomes" id="UP000500953">
    <property type="component" value="Chromosome"/>
</dbReference>
<dbReference type="GO" id="GO:0003700">
    <property type="term" value="F:DNA-binding transcription factor activity"/>
    <property type="evidence" value="ECO:0007669"/>
    <property type="project" value="TreeGrafter"/>
</dbReference>
<dbReference type="Pfam" id="PF19307">
    <property type="entry name" value="SrpI-like"/>
    <property type="match status" value="1"/>
</dbReference>
<dbReference type="NCBIfam" id="NF041163">
    <property type="entry name" value="encap_f2b"/>
    <property type="match status" value="1"/>
</dbReference>
<evidence type="ECO:0000259" key="1">
    <source>
        <dbReference type="PROSITE" id="PS50042"/>
    </source>
</evidence>
<dbReference type="AlphaFoldDB" id="A0A6G9Z2D5"/>
<gene>
    <name evidence="2" type="ORF">F6W96_15870</name>
</gene>
<dbReference type="InterPro" id="IPR049817">
    <property type="entry name" value="Encap_f2b"/>
</dbReference>
<dbReference type="InterPro" id="IPR000595">
    <property type="entry name" value="cNMP-bd_dom"/>
</dbReference>
<dbReference type="InterPro" id="IPR045641">
    <property type="entry name" value="SrpI-like"/>
</dbReference>
<sequence>MTTTQDQPLSDLLKRSIARSLPTAAARNLATTTKTPPQTAAITDRWLLDQLPWIEVPGGVYRVNRRLALRRSRGRVAFIQSGADDIRVIPESLTEIPVLHGYRNVDVLRQLAERCRPRAVAVGEVLVEQGQPVHFALAVVHGRLERLATDPYGQAHVIGILTDGDHLGDEALLRSEPIWSATVRASTAGTIVTIPWGEGFLDIFDANADLREHITAFMTNAALRVNAKGEAIIDVASGHHGETQLSGTFVDYDVGPREYELSLAQSILRIHTRVLDLYNDPLNQHDEQLRLTIEEIRERGEWELINNRDFGLLHNTDYDQRISTRSGPPTPDDIDTLLSMCRSVDLMLGHPRAIAAFHRECSRRGLNPRTVRVHGRPVTTWAGVPLFPCPQIPVTDTQSSSIIALRTGTENQGVVGLHRTGLPDEYQPGISVRFMGIDEHAIASYLVTGYYSAAVLVPDAIALLEHVDVAIT</sequence>
<dbReference type="PANTHER" id="PTHR24567">
    <property type="entry name" value="CRP FAMILY TRANSCRIPTIONAL REGULATORY PROTEIN"/>
    <property type="match status" value="1"/>
</dbReference>
<dbReference type="PANTHER" id="PTHR24567:SF74">
    <property type="entry name" value="HTH-TYPE TRANSCRIPTIONAL REGULATOR ARCR"/>
    <property type="match status" value="1"/>
</dbReference>
<dbReference type="RefSeq" id="WP_167486830.1">
    <property type="nucleotide sequence ID" value="NZ_CP046173.1"/>
</dbReference>
<dbReference type="PROSITE" id="PS50042">
    <property type="entry name" value="CNMP_BINDING_3"/>
    <property type="match status" value="1"/>
</dbReference>
<accession>A0A6G9Z2D5</accession>
<dbReference type="GO" id="GO:0005829">
    <property type="term" value="C:cytosol"/>
    <property type="evidence" value="ECO:0007669"/>
    <property type="project" value="TreeGrafter"/>
</dbReference>
<protein>
    <submittedName>
        <fullName evidence="2">Cyclic nucleotide-binding domain-containing protein</fullName>
    </submittedName>
</protein>
<organism evidence="2 3">
    <name type="scientific">Nocardia terpenica</name>
    <dbReference type="NCBI Taxonomy" id="455432"/>
    <lineage>
        <taxon>Bacteria</taxon>
        <taxon>Bacillati</taxon>
        <taxon>Actinomycetota</taxon>
        <taxon>Actinomycetes</taxon>
        <taxon>Mycobacteriales</taxon>
        <taxon>Nocardiaceae</taxon>
        <taxon>Nocardia</taxon>
    </lineage>
</organism>
<dbReference type="Gene3D" id="2.60.120.10">
    <property type="entry name" value="Jelly Rolls"/>
    <property type="match status" value="1"/>
</dbReference>
<dbReference type="Pfam" id="PF00027">
    <property type="entry name" value="cNMP_binding"/>
    <property type="match status" value="1"/>
</dbReference>
<name>A0A6G9Z2D5_9NOCA</name>
<evidence type="ECO:0000313" key="3">
    <source>
        <dbReference type="Proteomes" id="UP000500953"/>
    </source>
</evidence>
<dbReference type="CDD" id="cd00038">
    <property type="entry name" value="CAP_ED"/>
    <property type="match status" value="1"/>
</dbReference>
<dbReference type="EMBL" id="CP046173">
    <property type="protein sequence ID" value="QIS19541.1"/>
    <property type="molecule type" value="Genomic_DNA"/>
</dbReference>
<dbReference type="InterPro" id="IPR018490">
    <property type="entry name" value="cNMP-bd_dom_sf"/>
</dbReference>
<dbReference type="SUPFAM" id="SSF51206">
    <property type="entry name" value="cAMP-binding domain-like"/>
    <property type="match status" value="1"/>
</dbReference>
<dbReference type="SMART" id="SM00100">
    <property type="entry name" value="cNMP"/>
    <property type="match status" value="1"/>
</dbReference>
<reference evidence="2 3" key="1">
    <citation type="journal article" date="2019" name="ACS Chem. Biol.">
        <title>Identification and Mobilization of a Cryptic Antibiotic Biosynthesis Gene Locus from a Human-Pathogenic Nocardia Isolate.</title>
        <authorList>
            <person name="Herisse M."/>
            <person name="Ishida K."/>
            <person name="Porter J.L."/>
            <person name="Howden B."/>
            <person name="Hertweck C."/>
            <person name="Stinear T.P."/>
            <person name="Pidot S.J."/>
        </authorList>
    </citation>
    <scope>NUCLEOTIDE SEQUENCE [LARGE SCALE GENOMIC DNA]</scope>
    <source>
        <strain evidence="2 3">AUSMDU00012715</strain>
    </source>
</reference>
<feature type="domain" description="Cyclic nucleotide-binding" evidence="1">
    <location>
        <begin position="108"/>
        <end position="194"/>
    </location>
</feature>
<dbReference type="InterPro" id="IPR014710">
    <property type="entry name" value="RmlC-like_jellyroll"/>
</dbReference>
<proteinExistence type="predicted"/>
<dbReference type="InterPro" id="IPR050397">
    <property type="entry name" value="Env_Response_Regulators"/>
</dbReference>
<evidence type="ECO:0000313" key="2">
    <source>
        <dbReference type="EMBL" id="QIS19541.1"/>
    </source>
</evidence>